<keyword evidence="7" id="KW-0812">Transmembrane</keyword>
<evidence type="ECO:0000313" key="10">
    <source>
        <dbReference type="Proteomes" id="UP000289257"/>
    </source>
</evidence>
<keyword evidence="4 5" id="KW-0413">Isomerase</keyword>
<dbReference type="GO" id="GO:0003755">
    <property type="term" value="F:peptidyl-prolyl cis-trans isomerase activity"/>
    <property type="evidence" value="ECO:0007669"/>
    <property type="project" value="UniProtKB-UniRule"/>
</dbReference>
<comment type="similarity">
    <text evidence="2 6">Belongs to the FKBP-type PPIase family.</text>
</comment>
<evidence type="ECO:0000256" key="5">
    <source>
        <dbReference type="PROSITE-ProRule" id="PRU00277"/>
    </source>
</evidence>
<proteinExistence type="inferred from homology"/>
<comment type="caution">
    <text evidence="9">The sequence shown here is derived from an EMBL/GenBank/DDBJ whole genome shotgun (WGS) entry which is preliminary data.</text>
</comment>
<dbReference type="InterPro" id="IPR046357">
    <property type="entry name" value="PPIase_dom_sf"/>
</dbReference>
<sequence length="202" mass="20911">MATSTTRAQQIGIWIIAVVLTVGTIGSFIVVIIANDNNAKEAAKTAASTQSQLAAQQAQAKLQAQANADNSLPLTGYNAEAFNPATVTALQKTILVSGTGNEVKATDSINASYFGWTSDGKIFDSSMKKDVNKDTPITLSLGSVIKGWTDGLAGQRVGSTVKLTIPADQAYGPAGSGVIPPNAPLQFIVVIRSIDNSTTTAK</sequence>
<feature type="transmembrane region" description="Helical" evidence="7">
    <location>
        <begin position="12"/>
        <end position="34"/>
    </location>
</feature>
<dbReference type="SUPFAM" id="SSF54534">
    <property type="entry name" value="FKBP-like"/>
    <property type="match status" value="1"/>
</dbReference>
<dbReference type="Proteomes" id="UP000289257">
    <property type="component" value="Unassembled WGS sequence"/>
</dbReference>
<keyword evidence="10" id="KW-1185">Reference proteome</keyword>
<evidence type="ECO:0000256" key="6">
    <source>
        <dbReference type="RuleBase" id="RU003915"/>
    </source>
</evidence>
<reference evidence="9" key="1">
    <citation type="submission" date="2019-01" db="EMBL/GenBank/DDBJ databases">
        <title>Genomic signatures and co-occurrence patterns of the ultra-small Saccharimodia (Patescibacteria phylum) suggest a symbiotic lifestyle.</title>
        <authorList>
            <person name="Lemos L."/>
            <person name="Medeiros J."/>
            <person name="Andreote F."/>
            <person name="Fernandes G."/>
            <person name="Varani A."/>
            <person name="Oliveira G."/>
            <person name="Pylro V."/>
        </authorList>
    </citation>
    <scope>NUCLEOTIDE SEQUENCE [LARGE SCALE GENOMIC DNA]</scope>
    <source>
        <strain evidence="9">AMD02</strain>
    </source>
</reference>
<dbReference type="InterPro" id="IPR001179">
    <property type="entry name" value="PPIase_FKBP_dom"/>
</dbReference>
<evidence type="ECO:0000256" key="1">
    <source>
        <dbReference type="ARBA" id="ARBA00000971"/>
    </source>
</evidence>
<dbReference type="Pfam" id="PF00254">
    <property type="entry name" value="FKBP_C"/>
    <property type="match status" value="1"/>
</dbReference>
<dbReference type="EC" id="5.2.1.8" evidence="6"/>
<dbReference type="AlphaFoldDB" id="A0A4Q0AI51"/>
<comment type="catalytic activity">
    <reaction evidence="1 5 6">
        <text>[protein]-peptidylproline (omega=180) = [protein]-peptidylproline (omega=0)</text>
        <dbReference type="Rhea" id="RHEA:16237"/>
        <dbReference type="Rhea" id="RHEA-COMP:10747"/>
        <dbReference type="Rhea" id="RHEA-COMP:10748"/>
        <dbReference type="ChEBI" id="CHEBI:83833"/>
        <dbReference type="ChEBI" id="CHEBI:83834"/>
        <dbReference type="EC" id="5.2.1.8"/>
    </reaction>
</comment>
<dbReference type="PANTHER" id="PTHR43811:SF19">
    <property type="entry name" value="39 KDA FK506-BINDING NUCLEAR PROTEIN"/>
    <property type="match status" value="1"/>
</dbReference>
<evidence type="ECO:0000313" key="9">
    <source>
        <dbReference type="EMBL" id="RWZ78872.1"/>
    </source>
</evidence>
<keyword evidence="3 5" id="KW-0697">Rotamase</keyword>
<name>A0A4Q0AI51_9BACT</name>
<dbReference type="EMBL" id="SCKX01000001">
    <property type="protein sequence ID" value="RWZ78872.1"/>
    <property type="molecule type" value="Genomic_DNA"/>
</dbReference>
<evidence type="ECO:0000259" key="8">
    <source>
        <dbReference type="PROSITE" id="PS50059"/>
    </source>
</evidence>
<dbReference type="PANTHER" id="PTHR43811">
    <property type="entry name" value="FKBP-TYPE PEPTIDYL-PROLYL CIS-TRANS ISOMERASE FKPA"/>
    <property type="match status" value="1"/>
</dbReference>
<evidence type="ECO:0000256" key="4">
    <source>
        <dbReference type="ARBA" id="ARBA00023235"/>
    </source>
</evidence>
<gene>
    <name evidence="9" type="ORF">EOT05_03955</name>
</gene>
<dbReference type="PROSITE" id="PS50059">
    <property type="entry name" value="FKBP_PPIASE"/>
    <property type="match status" value="1"/>
</dbReference>
<organism evidence="9 10">
    <name type="scientific">Candidatus Microsaccharimonas sossegonensis</name>
    <dbReference type="NCBI Taxonomy" id="2506948"/>
    <lineage>
        <taxon>Bacteria</taxon>
        <taxon>Candidatus Saccharimonadota</taxon>
        <taxon>Candidatus Saccharimonadia</taxon>
        <taxon>Candidatus Saccharimonadales</taxon>
        <taxon>Candidatus Saccharimonadaceae</taxon>
        <taxon>Candidatus Microsaccharimonas</taxon>
    </lineage>
</organism>
<evidence type="ECO:0000256" key="2">
    <source>
        <dbReference type="ARBA" id="ARBA00006577"/>
    </source>
</evidence>
<keyword evidence="7" id="KW-1133">Transmembrane helix</keyword>
<keyword evidence="7" id="KW-0472">Membrane</keyword>
<protein>
    <recommendedName>
        <fullName evidence="6">Peptidyl-prolyl cis-trans isomerase</fullName>
        <ecNumber evidence="6">5.2.1.8</ecNumber>
    </recommendedName>
</protein>
<evidence type="ECO:0000256" key="7">
    <source>
        <dbReference type="SAM" id="Phobius"/>
    </source>
</evidence>
<feature type="domain" description="PPIase FKBP-type" evidence="8">
    <location>
        <begin position="106"/>
        <end position="195"/>
    </location>
</feature>
<accession>A0A4Q0AI51</accession>
<evidence type="ECO:0000256" key="3">
    <source>
        <dbReference type="ARBA" id="ARBA00023110"/>
    </source>
</evidence>
<dbReference type="Gene3D" id="3.10.50.40">
    <property type="match status" value="1"/>
</dbReference>